<evidence type="ECO:0000313" key="3">
    <source>
        <dbReference type="Proteomes" id="UP001208689"/>
    </source>
</evidence>
<feature type="region of interest" description="Disordered" evidence="1">
    <location>
        <begin position="1"/>
        <end position="22"/>
    </location>
</feature>
<dbReference type="SUPFAM" id="SSF53300">
    <property type="entry name" value="vWA-like"/>
    <property type="match status" value="1"/>
</dbReference>
<dbReference type="Gene3D" id="3.40.50.410">
    <property type="entry name" value="von Willebrand factor, type A domain"/>
    <property type="match status" value="1"/>
</dbReference>
<name>A0ABY6HP31_9ARCH</name>
<proteinExistence type="predicted"/>
<evidence type="ECO:0008006" key="4">
    <source>
        <dbReference type="Google" id="ProtNLM"/>
    </source>
</evidence>
<evidence type="ECO:0000256" key="1">
    <source>
        <dbReference type="SAM" id="MobiDB-lite"/>
    </source>
</evidence>
<evidence type="ECO:0000313" key="2">
    <source>
        <dbReference type="EMBL" id="UYP45078.1"/>
    </source>
</evidence>
<reference evidence="2" key="1">
    <citation type="submission" date="2022-09" db="EMBL/GenBank/DDBJ databases">
        <title>Actin cytoskeleton and complex cell architecture in an #Asgard archaeon.</title>
        <authorList>
            <person name="Ponce Toledo R.I."/>
            <person name="Schleper C."/>
            <person name="Rodrigues Oliveira T."/>
            <person name="Wollweber F."/>
            <person name="Xu J."/>
            <person name="Rittmann S."/>
            <person name="Klingl A."/>
            <person name="Pilhofer M."/>
        </authorList>
    </citation>
    <scope>NUCLEOTIDE SEQUENCE</scope>
    <source>
        <strain evidence="2">B-35</strain>
    </source>
</reference>
<organism evidence="2 3">
    <name type="scientific">Candidatus Lokiarchaeum ossiferum</name>
    <dbReference type="NCBI Taxonomy" id="2951803"/>
    <lineage>
        <taxon>Archaea</taxon>
        <taxon>Promethearchaeati</taxon>
        <taxon>Promethearchaeota</taxon>
        <taxon>Promethearchaeia</taxon>
        <taxon>Promethearchaeales</taxon>
        <taxon>Promethearchaeaceae</taxon>
        <taxon>Candidatus Lokiarchaeum</taxon>
    </lineage>
</organism>
<protein>
    <recommendedName>
        <fullName evidence="4">VWA domain-containing protein</fullName>
    </recommendedName>
</protein>
<dbReference type="EMBL" id="CP104013">
    <property type="protein sequence ID" value="UYP45078.1"/>
    <property type="molecule type" value="Genomic_DNA"/>
</dbReference>
<dbReference type="Proteomes" id="UP001208689">
    <property type="component" value="Chromosome"/>
</dbReference>
<sequence length="622" mass="71990">MSPQYPEKSQKNLIKKKKRKPKRSIKIKPIKGRILELKDNYKKNGKKRISKVYHSFSDQEEKILEIGKRAYYKALAYYYYPSLPDPEFIFDYSKKIGFFINLDTYGITLNLANTPNIYLENELEDYFFSLSLHEISHYIFCPYDTLTNFRLLAAAIRGGVNKYYSPMVVNIFADLIIDQKNHADFPDLMNWELLKTTESLFDKSANETCSNLTKVLIECYEILWGIQIIPNSQRDEIRSNASKNICQIILKNFSNENLWEKKVKAIGKQLVEILKKEVQLNNNFQQENIKQKQSPFILPDDVLNIFGDLTELKNPDLIKQKSPDLNAPVEDKEEKNIQNLMEELAPELSFNTMRDLLSLHGYTDSTQNLALWYRGQAKGLIQIEYFQRKKGGSIPLYPETWRIGDAIESFDPIQSLLVSPVIIPNMTTRKWKYDYGIGQEKLSKIQDIMIVLDSSGSMDWNFNKKSISGRYHISLLAAFSAMQYSLQRGSYISAINFSEQIIAQPWTNDLTKIERVLLSYQGFGTRLPTKKIEEFAQKAENPSLILVISDLEIENWAPSKKLIKKLLAMGHKIISFFIDGDQSILLTKNFQELMERGAKFYCIDNIDDLIGLVLSEVKVLHQ</sequence>
<dbReference type="InterPro" id="IPR036465">
    <property type="entry name" value="vWFA_dom_sf"/>
</dbReference>
<keyword evidence="3" id="KW-1185">Reference proteome</keyword>
<feature type="compositionally biased region" description="Basic residues" evidence="1">
    <location>
        <begin position="13"/>
        <end position="22"/>
    </location>
</feature>
<gene>
    <name evidence="2" type="ORF">NEF87_001363</name>
</gene>
<accession>A0ABY6HP31</accession>